<dbReference type="EMBL" id="SNRW01000083">
    <property type="protein sequence ID" value="KAA6403588.1"/>
    <property type="molecule type" value="Genomic_DNA"/>
</dbReference>
<feature type="compositionally biased region" description="Acidic residues" evidence="1">
    <location>
        <begin position="556"/>
        <end position="580"/>
    </location>
</feature>
<feature type="compositionally biased region" description="Basic and acidic residues" evidence="1">
    <location>
        <begin position="728"/>
        <end position="750"/>
    </location>
</feature>
<organism evidence="2 3">
    <name type="scientific">Streblomastix strix</name>
    <dbReference type="NCBI Taxonomy" id="222440"/>
    <lineage>
        <taxon>Eukaryota</taxon>
        <taxon>Metamonada</taxon>
        <taxon>Preaxostyla</taxon>
        <taxon>Oxymonadida</taxon>
        <taxon>Streblomastigidae</taxon>
        <taxon>Streblomastix</taxon>
    </lineage>
</organism>
<dbReference type="SUPFAM" id="SSF48371">
    <property type="entry name" value="ARM repeat"/>
    <property type="match status" value="1"/>
</dbReference>
<feature type="compositionally biased region" description="Low complexity" evidence="1">
    <location>
        <begin position="780"/>
        <end position="805"/>
    </location>
</feature>
<sequence>MKIKTKTTTRIAKARLKRKQAEQHDDNAELQIENHSGDRISDDIQARNEEKRMYALYRIKKIVILSATYDDTLIDFIDQIYQHLVQCASHGMSEEQVRAFEVITCISTVLGDNIQFIFKELESIAPQILRNQDLETISAFVRAITTSLIFTLPNPAQQAPVVVDIIAKIITRWMSFKQSSQLLPSSFTDRFNQADIEQQFDTFRSKITSATSGEVGKMINTVTKQQLSTSPIPASSPTQVVVAHLDNVGSYSNLISNVSAGPNLEQYQQSNSIRSKKTNSQLQIFKSESQSPQLINNTYNTSNTIQLTLPSQNEESTPRGTLLYECLQCLSFIFASIGMINIPYAASYLELAARLLLDPNLDVRIASAQLIALYSESVHPNHANATGISVNSYVIKSRSVTQVQHQSESTQKSSQNTPQLFLKQSQSPITSKIILPPSPTQYPGNSQQNTASITNANQNQQIQSSDLNTVQRSSSQTSLKIPQFVTVIEQSRVVTVSKMLQWCEVAMTALTRRNNKLWRKKDKAEQRHVFRYSLQIIKDLKLNNEFVKDRDNLSDQYDDNEDDDQIDDDFDQNDEDEFNGEDQGQLIDGNEDDDNWILTANKNQNKKNKKQKYNKQEQDNDIDDDNDIDNEDDYEGISINKQYQQQEIEFHEESELNQTKFSAAITVQISPNEKVTFDAWQMIIRYRFLSDILKEDLQKHLQDNINVRDFLSLGLPISRIDRKSKLNWKKNKDEQKQNERGIYKDRDQKLSKNQAWDQNDDDDDDDDDQDQQINEDSKINQQQNASKKNLKKANIANQKNKNAQQQDDDNEDDSDSEDKDEIKFTKKSKLGKRRGKKNDENQNTEVVNEGWDRKKRGKR</sequence>
<feature type="region of interest" description="Disordered" evidence="1">
    <location>
        <begin position="14"/>
        <end position="34"/>
    </location>
</feature>
<evidence type="ECO:0000256" key="1">
    <source>
        <dbReference type="SAM" id="MobiDB-lite"/>
    </source>
</evidence>
<evidence type="ECO:0000313" key="3">
    <source>
        <dbReference type="Proteomes" id="UP000324800"/>
    </source>
</evidence>
<evidence type="ECO:0000313" key="2">
    <source>
        <dbReference type="EMBL" id="KAA6403588.1"/>
    </source>
</evidence>
<feature type="compositionally biased region" description="Acidic residues" evidence="1">
    <location>
        <begin position="806"/>
        <end position="819"/>
    </location>
</feature>
<gene>
    <name evidence="2" type="ORF">EZS28_000880</name>
</gene>
<comment type="caution">
    <text evidence="2">The sequence shown here is derived from an EMBL/GenBank/DDBJ whole genome shotgun (WGS) entry which is preliminary data.</text>
</comment>
<reference evidence="2 3" key="1">
    <citation type="submission" date="2019-03" db="EMBL/GenBank/DDBJ databases">
        <title>Single cell metagenomics reveals metabolic interactions within the superorganism composed of flagellate Streblomastix strix and complex community of Bacteroidetes bacteria on its surface.</title>
        <authorList>
            <person name="Treitli S.C."/>
            <person name="Kolisko M."/>
            <person name="Husnik F."/>
            <person name="Keeling P."/>
            <person name="Hampl V."/>
        </authorList>
    </citation>
    <scope>NUCLEOTIDE SEQUENCE [LARGE SCALE GENOMIC DNA]</scope>
    <source>
        <strain evidence="2">ST1C</strain>
    </source>
</reference>
<name>A0A5J4X8L9_9EUKA</name>
<dbReference type="Proteomes" id="UP000324800">
    <property type="component" value="Unassembled WGS sequence"/>
</dbReference>
<feature type="compositionally biased region" description="Acidic residues" evidence="1">
    <location>
        <begin position="758"/>
        <end position="770"/>
    </location>
</feature>
<feature type="region of interest" description="Disordered" evidence="1">
    <location>
        <begin position="552"/>
        <end position="633"/>
    </location>
</feature>
<feature type="compositionally biased region" description="Acidic residues" evidence="1">
    <location>
        <begin position="619"/>
        <end position="633"/>
    </location>
</feature>
<accession>A0A5J4X8L9</accession>
<dbReference type="InterPro" id="IPR016024">
    <property type="entry name" value="ARM-type_fold"/>
</dbReference>
<feature type="compositionally biased region" description="Basic residues" evidence="1">
    <location>
        <begin position="825"/>
        <end position="836"/>
    </location>
</feature>
<proteinExistence type="predicted"/>
<feature type="compositionally biased region" description="Basic residues" evidence="1">
    <location>
        <begin position="604"/>
        <end position="613"/>
    </location>
</feature>
<protein>
    <submittedName>
        <fullName evidence="2">Uncharacterized protein</fullName>
    </submittedName>
</protein>
<dbReference type="AlphaFoldDB" id="A0A5J4X8L9"/>
<feature type="region of interest" description="Disordered" evidence="1">
    <location>
        <begin position="728"/>
        <end position="859"/>
    </location>
</feature>